<keyword evidence="6" id="KW-0804">Transcription</keyword>
<sequence>MAAKRLSNEFGADPDEPEDKRMRTTPTFASVIGEVMKGNYLQNLCSVLEPVLRRVVHEEVERGVQHRLLSFSRSPSLRIQGPEPSTLQLIFSNKLSLPIFTGTKITDIDNNPLQILLVDTRTPLAPVTLPNPVKVDIVVLDGDFPLGDRDDWSSEEFESKMVRERTGKRPLLAGELMVTVRDGVASVGDIEFTDNSSWIRSRKFRIGAKVARGSFPDVRVREAMTEAFVVKDHRGELYRKHHPPKLEDEVWRLEKIGKEGAFHKKLASEGINTVQDFLKLSVVDHTKLRKILGPGMSEKMWEVTIKHARTCDIGNKFYIFRGPNYTIILNPICQLIRAVINNHTYCSREITNINKAYVENLVRQAYASWRFLEEVEGVWNETALLTQGEMVDQYPNNQQLVVRSFQQNGNPTEKIMTDKYTTTNADSGRSNWQVINSSYFNTQIENSIQCSMKESSSDDDLTSRRTFINGGT</sequence>
<evidence type="ECO:0000256" key="2">
    <source>
        <dbReference type="ARBA" id="ARBA00007214"/>
    </source>
</evidence>
<reference evidence="12 13" key="1">
    <citation type="journal article" date="2021" name="Commun. Biol.">
        <title>The genome of Shorea leprosula (Dipterocarpaceae) highlights the ecological relevance of drought in aseasonal tropical rainforests.</title>
        <authorList>
            <person name="Ng K.K.S."/>
            <person name="Kobayashi M.J."/>
            <person name="Fawcett J.A."/>
            <person name="Hatakeyama M."/>
            <person name="Paape T."/>
            <person name="Ng C.H."/>
            <person name="Ang C.C."/>
            <person name="Tnah L.H."/>
            <person name="Lee C.T."/>
            <person name="Nishiyama T."/>
            <person name="Sese J."/>
            <person name="O'Brien M.J."/>
            <person name="Copetti D."/>
            <person name="Mohd Noor M.I."/>
            <person name="Ong R.C."/>
            <person name="Putra M."/>
            <person name="Sireger I.Z."/>
            <person name="Indrioko S."/>
            <person name="Kosugi Y."/>
            <person name="Izuno A."/>
            <person name="Isagi Y."/>
            <person name="Lee S.L."/>
            <person name="Shimizu K.K."/>
        </authorList>
    </citation>
    <scope>NUCLEOTIDE SEQUENCE [LARGE SCALE GENOMIC DNA]</scope>
    <source>
        <strain evidence="12">214</strain>
    </source>
</reference>
<dbReference type="PANTHER" id="PTHR31713">
    <property type="entry name" value="OS02G0177800 PROTEIN"/>
    <property type="match status" value="1"/>
</dbReference>
<evidence type="ECO:0000256" key="7">
    <source>
        <dbReference type="ARBA" id="ARBA00023242"/>
    </source>
</evidence>
<dbReference type="Pfam" id="PF20451">
    <property type="entry name" value="Calmod_bind_M"/>
    <property type="match status" value="1"/>
</dbReference>
<dbReference type="Pfam" id="PF20452">
    <property type="entry name" value="Calmod_bind_C"/>
    <property type="match status" value="1"/>
</dbReference>
<keyword evidence="7" id="KW-0539">Nucleus</keyword>
<dbReference type="GO" id="GO:0005634">
    <property type="term" value="C:nucleus"/>
    <property type="evidence" value="ECO:0007669"/>
    <property type="project" value="UniProtKB-SubCell"/>
</dbReference>
<evidence type="ECO:0000259" key="9">
    <source>
        <dbReference type="Pfam" id="PF07887"/>
    </source>
</evidence>
<feature type="domain" description="Calmodulin binding protein central" evidence="10">
    <location>
        <begin position="246"/>
        <end position="311"/>
    </location>
</feature>
<evidence type="ECO:0000256" key="1">
    <source>
        <dbReference type="ARBA" id="ARBA00004123"/>
    </source>
</evidence>
<dbReference type="GO" id="GO:0003700">
    <property type="term" value="F:DNA-binding transcription factor activity"/>
    <property type="evidence" value="ECO:0007669"/>
    <property type="project" value="TreeGrafter"/>
</dbReference>
<comment type="caution">
    <text evidence="12">The sequence shown here is derived from an EMBL/GenBank/DDBJ whole genome shotgun (WGS) entry which is preliminary data.</text>
</comment>
<dbReference type="PANTHER" id="PTHR31713:SF42">
    <property type="entry name" value="PROTEIN SAR DEFICIENT 1"/>
    <property type="match status" value="1"/>
</dbReference>
<dbReference type="InterPro" id="IPR046831">
    <property type="entry name" value="Calmodulin_bind_N"/>
</dbReference>
<evidence type="ECO:0000256" key="5">
    <source>
        <dbReference type="ARBA" id="ARBA00023159"/>
    </source>
</evidence>
<dbReference type="EMBL" id="BPVZ01000134">
    <property type="protein sequence ID" value="GKV39448.1"/>
    <property type="molecule type" value="Genomic_DNA"/>
</dbReference>
<keyword evidence="4" id="KW-0238">DNA-binding</keyword>
<feature type="domain" description="Calmodulin binding protein C-terminal" evidence="11">
    <location>
        <begin position="316"/>
        <end position="375"/>
    </location>
</feature>
<gene>
    <name evidence="12" type="ORF">SLEP1_g47211</name>
</gene>
<evidence type="ECO:0000313" key="12">
    <source>
        <dbReference type="EMBL" id="GKV39448.1"/>
    </source>
</evidence>
<evidence type="ECO:0000259" key="10">
    <source>
        <dbReference type="Pfam" id="PF20451"/>
    </source>
</evidence>
<evidence type="ECO:0000313" key="13">
    <source>
        <dbReference type="Proteomes" id="UP001054252"/>
    </source>
</evidence>
<proteinExistence type="inferred from homology"/>
<dbReference type="AlphaFoldDB" id="A0AAV5LQJ4"/>
<accession>A0AAV5LQJ4</accession>
<feature type="domain" description="Calmodulin binding protein-like N-terminal" evidence="9">
    <location>
        <begin position="87"/>
        <end position="233"/>
    </location>
</feature>
<comment type="subcellular location">
    <subcellularLocation>
        <location evidence="1">Nucleus</location>
    </subcellularLocation>
</comment>
<dbReference type="InterPro" id="IPR012416">
    <property type="entry name" value="CBP60"/>
</dbReference>
<dbReference type="InterPro" id="IPR046830">
    <property type="entry name" value="Calmod_bind_M"/>
</dbReference>
<dbReference type="GO" id="GO:0043565">
    <property type="term" value="F:sequence-specific DNA binding"/>
    <property type="evidence" value="ECO:0007669"/>
    <property type="project" value="TreeGrafter"/>
</dbReference>
<name>A0AAV5LQJ4_9ROSI</name>
<evidence type="ECO:0000256" key="8">
    <source>
        <dbReference type="SAM" id="MobiDB-lite"/>
    </source>
</evidence>
<keyword evidence="13" id="KW-1185">Reference proteome</keyword>
<protein>
    <recommendedName>
        <fullName evidence="14">Protein SAR DEFICIENT 1</fullName>
    </recommendedName>
</protein>
<dbReference type="GO" id="GO:0080142">
    <property type="term" value="P:regulation of salicylic acid biosynthetic process"/>
    <property type="evidence" value="ECO:0007669"/>
    <property type="project" value="TreeGrafter"/>
</dbReference>
<keyword evidence="5" id="KW-0010">Activator</keyword>
<dbReference type="GO" id="GO:0005516">
    <property type="term" value="F:calmodulin binding"/>
    <property type="evidence" value="ECO:0007669"/>
    <property type="project" value="InterPro"/>
</dbReference>
<evidence type="ECO:0000256" key="3">
    <source>
        <dbReference type="ARBA" id="ARBA00023015"/>
    </source>
</evidence>
<organism evidence="12 13">
    <name type="scientific">Rubroshorea leprosula</name>
    <dbReference type="NCBI Taxonomy" id="152421"/>
    <lineage>
        <taxon>Eukaryota</taxon>
        <taxon>Viridiplantae</taxon>
        <taxon>Streptophyta</taxon>
        <taxon>Embryophyta</taxon>
        <taxon>Tracheophyta</taxon>
        <taxon>Spermatophyta</taxon>
        <taxon>Magnoliopsida</taxon>
        <taxon>eudicotyledons</taxon>
        <taxon>Gunneridae</taxon>
        <taxon>Pentapetalae</taxon>
        <taxon>rosids</taxon>
        <taxon>malvids</taxon>
        <taxon>Malvales</taxon>
        <taxon>Dipterocarpaceae</taxon>
        <taxon>Rubroshorea</taxon>
    </lineage>
</organism>
<keyword evidence="3" id="KW-0805">Transcription regulation</keyword>
<evidence type="ECO:0000256" key="4">
    <source>
        <dbReference type="ARBA" id="ARBA00023125"/>
    </source>
</evidence>
<evidence type="ECO:0008006" key="14">
    <source>
        <dbReference type="Google" id="ProtNLM"/>
    </source>
</evidence>
<dbReference type="Proteomes" id="UP001054252">
    <property type="component" value="Unassembled WGS sequence"/>
</dbReference>
<dbReference type="Pfam" id="PF07887">
    <property type="entry name" value="Calmodulin_bind"/>
    <property type="match status" value="1"/>
</dbReference>
<comment type="similarity">
    <text evidence="2">Belongs to the plant ACBP60 protein family.</text>
</comment>
<dbReference type="InterPro" id="IPR046829">
    <property type="entry name" value="Calmod_bind_C"/>
</dbReference>
<evidence type="ECO:0000259" key="11">
    <source>
        <dbReference type="Pfam" id="PF20452"/>
    </source>
</evidence>
<feature type="region of interest" description="Disordered" evidence="8">
    <location>
        <begin position="1"/>
        <end position="22"/>
    </location>
</feature>
<evidence type="ECO:0000256" key="6">
    <source>
        <dbReference type="ARBA" id="ARBA00023163"/>
    </source>
</evidence>